<feature type="compositionally biased region" description="Gly residues" evidence="1">
    <location>
        <begin position="225"/>
        <end position="236"/>
    </location>
</feature>
<evidence type="ECO:0000313" key="4">
    <source>
        <dbReference type="Proteomes" id="UP000247498"/>
    </source>
</evidence>
<evidence type="ECO:0000256" key="2">
    <source>
        <dbReference type="SAM" id="Phobius"/>
    </source>
</evidence>
<reference evidence="3 4" key="1">
    <citation type="journal article" date="2018" name="Sci. Rep.">
        <title>Raphidocelis subcapitata (=Pseudokirchneriella subcapitata) provides an insight into genome evolution and environmental adaptations in the Sphaeropleales.</title>
        <authorList>
            <person name="Suzuki S."/>
            <person name="Yamaguchi H."/>
            <person name="Nakajima N."/>
            <person name="Kawachi M."/>
        </authorList>
    </citation>
    <scope>NUCLEOTIDE SEQUENCE [LARGE SCALE GENOMIC DNA]</scope>
    <source>
        <strain evidence="3 4">NIES-35</strain>
    </source>
</reference>
<feature type="compositionally biased region" description="Gly residues" evidence="1">
    <location>
        <begin position="269"/>
        <end position="280"/>
    </location>
</feature>
<keyword evidence="2" id="KW-1133">Transmembrane helix</keyword>
<proteinExistence type="predicted"/>
<dbReference type="AlphaFoldDB" id="A0A2V0NTH6"/>
<comment type="caution">
    <text evidence="3">The sequence shown here is derived from an EMBL/GenBank/DDBJ whole genome shotgun (WGS) entry which is preliminary data.</text>
</comment>
<sequence>MQLSLYDGERLRAQQRADDVGDGAATLGELLARLDPSGAAAAGSGADCEVSVLEKSGLWRTLGGASLQQTLSAAGAAPGAADALRFRLRPPQRRGQAGGAAARRRRAARTAARWVVAAVKAVLVLEAVGWGMQLLGGRRGGARRRRREGDDDSGTDPADLLMSYLSGAAGEEALARLGTEAMADAVDALGTSDYEELGVEDGGVELRGAVEDLIAERRARKEGGAAPGGPGGGSGAAGAPPRRGAAPLGESGRPVIRRAAWKRPAEPEGGAGADGAGDGK</sequence>
<feature type="compositionally biased region" description="Low complexity" evidence="1">
    <location>
        <begin position="237"/>
        <end position="250"/>
    </location>
</feature>
<keyword evidence="2" id="KW-0812">Transmembrane</keyword>
<evidence type="ECO:0000313" key="3">
    <source>
        <dbReference type="EMBL" id="GBF89972.1"/>
    </source>
</evidence>
<evidence type="ECO:0000256" key="1">
    <source>
        <dbReference type="SAM" id="MobiDB-lite"/>
    </source>
</evidence>
<gene>
    <name evidence="3" type="ORF">Rsub_02678</name>
</gene>
<dbReference type="Proteomes" id="UP000247498">
    <property type="component" value="Unassembled WGS sequence"/>
</dbReference>
<dbReference type="EMBL" id="BDRX01000014">
    <property type="protein sequence ID" value="GBF89972.1"/>
    <property type="molecule type" value="Genomic_DNA"/>
</dbReference>
<protein>
    <submittedName>
        <fullName evidence="3">Uncharacterized protein</fullName>
    </submittedName>
</protein>
<name>A0A2V0NTH6_9CHLO</name>
<feature type="region of interest" description="Disordered" evidence="1">
    <location>
        <begin position="220"/>
        <end position="280"/>
    </location>
</feature>
<feature type="region of interest" description="Disordered" evidence="1">
    <location>
        <begin position="139"/>
        <end position="160"/>
    </location>
</feature>
<organism evidence="3 4">
    <name type="scientific">Raphidocelis subcapitata</name>
    <dbReference type="NCBI Taxonomy" id="307507"/>
    <lineage>
        <taxon>Eukaryota</taxon>
        <taxon>Viridiplantae</taxon>
        <taxon>Chlorophyta</taxon>
        <taxon>core chlorophytes</taxon>
        <taxon>Chlorophyceae</taxon>
        <taxon>CS clade</taxon>
        <taxon>Sphaeropleales</taxon>
        <taxon>Selenastraceae</taxon>
        <taxon>Raphidocelis</taxon>
    </lineage>
</organism>
<accession>A0A2V0NTH6</accession>
<keyword evidence="2" id="KW-0472">Membrane</keyword>
<feature type="transmembrane region" description="Helical" evidence="2">
    <location>
        <begin position="114"/>
        <end position="137"/>
    </location>
</feature>
<keyword evidence="4" id="KW-1185">Reference proteome</keyword>
<dbReference type="InParanoid" id="A0A2V0NTH6"/>